<name>A0ABN9QCZ0_9DINO</name>
<accession>A0ABN9QCZ0</accession>
<gene>
    <name evidence="1" type="ORF">PCOR1329_LOCUS10841</name>
</gene>
<organism evidence="1 2">
    <name type="scientific">Prorocentrum cordatum</name>
    <dbReference type="NCBI Taxonomy" id="2364126"/>
    <lineage>
        <taxon>Eukaryota</taxon>
        <taxon>Sar</taxon>
        <taxon>Alveolata</taxon>
        <taxon>Dinophyceae</taxon>
        <taxon>Prorocentrales</taxon>
        <taxon>Prorocentraceae</taxon>
        <taxon>Prorocentrum</taxon>
    </lineage>
</organism>
<feature type="non-terminal residue" evidence="1">
    <location>
        <position position="176"/>
    </location>
</feature>
<evidence type="ECO:0000313" key="2">
    <source>
        <dbReference type="Proteomes" id="UP001189429"/>
    </source>
</evidence>
<sequence length="176" mass="18652">GGGNENLRDAEGTMMGRLVLADSREAQDLVVVAFRRHEVKKGGLSESEEATGEACDVQPKAPSYAAIFATPMEWRGADGNLSDAELAQGFASTWKGVIMARSPQQLAALAPCPRWKVHEGKPGKGKGDRQTTTGTDEGLIMYAVELSHMYGTKLAALLCEAMKDMAAVCIAGPVSL</sequence>
<comment type="caution">
    <text evidence="1">The sequence shown here is derived from an EMBL/GenBank/DDBJ whole genome shotgun (WGS) entry which is preliminary data.</text>
</comment>
<dbReference type="EMBL" id="CAUYUJ010003093">
    <property type="protein sequence ID" value="CAK0803804.1"/>
    <property type="molecule type" value="Genomic_DNA"/>
</dbReference>
<proteinExistence type="predicted"/>
<reference evidence="1" key="1">
    <citation type="submission" date="2023-10" db="EMBL/GenBank/DDBJ databases">
        <authorList>
            <person name="Chen Y."/>
            <person name="Shah S."/>
            <person name="Dougan E. K."/>
            <person name="Thang M."/>
            <person name="Chan C."/>
        </authorList>
    </citation>
    <scope>NUCLEOTIDE SEQUENCE [LARGE SCALE GENOMIC DNA]</scope>
</reference>
<dbReference type="Proteomes" id="UP001189429">
    <property type="component" value="Unassembled WGS sequence"/>
</dbReference>
<evidence type="ECO:0000313" key="1">
    <source>
        <dbReference type="EMBL" id="CAK0803804.1"/>
    </source>
</evidence>
<keyword evidence="2" id="KW-1185">Reference proteome</keyword>
<protein>
    <submittedName>
        <fullName evidence="1">Uncharacterized protein</fullName>
    </submittedName>
</protein>
<feature type="non-terminal residue" evidence="1">
    <location>
        <position position="1"/>
    </location>
</feature>